<evidence type="ECO:0000256" key="1">
    <source>
        <dbReference type="SAM" id="SignalP"/>
    </source>
</evidence>
<organism evidence="2 3">
    <name type="scientific">Chitinophaga filiformis</name>
    <name type="common">Myxococcus filiformis</name>
    <name type="synonym">Flexibacter filiformis</name>
    <dbReference type="NCBI Taxonomy" id="104663"/>
    <lineage>
        <taxon>Bacteria</taxon>
        <taxon>Pseudomonadati</taxon>
        <taxon>Bacteroidota</taxon>
        <taxon>Chitinophagia</taxon>
        <taxon>Chitinophagales</taxon>
        <taxon>Chitinophagaceae</taxon>
        <taxon>Chitinophaga</taxon>
    </lineage>
</organism>
<evidence type="ECO:0000313" key="3">
    <source>
        <dbReference type="Proteomes" id="UP000830198"/>
    </source>
</evidence>
<dbReference type="Proteomes" id="UP000830198">
    <property type="component" value="Chromosome"/>
</dbReference>
<dbReference type="EMBL" id="CP095855">
    <property type="protein sequence ID" value="UPK70777.1"/>
    <property type="molecule type" value="Genomic_DNA"/>
</dbReference>
<sequence>MKSLLAACLLLSGLQITAFSQSRCTTYYSVTEVPPAYPGGDEGIMKYGIRKIIPLISAYYKKVHEYPITSFRGATLYINRQGIVTNVVITDDRIPASLRNVLCNEFMKMRGWKPARQHGQAVCATYLYTITCMTWQDDD</sequence>
<gene>
    <name evidence="2" type="ORF">MYF79_05635</name>
</gene>
<evidence type="ECO:0000313" key="2">
    <source>
        <dbReference type="EMBL" id="UPK70777.1"/>
    </source>
</evidence>
<evidence type="ECO:0008006" key="4">
    <source>
        <dbReference type="Google" id="ProtNLM"/>
    </source>
</evidence>
<name>A0ABY4I3V6_CHIFI</name>
<feature type="chain" id="PRO_5045306612" description="TonB protein C-terminal" evidence="1">
    <location>
        <begin position="19"/>
        <end position="139"/>
    </location>
</feature>
<keyword evidence="1" id="KW-0732">Signal</keyword>
<accession>A0ABY4I3V6</accession>
<feature type="signal peptide" evidence="1">
    <location>
        <begin position="1"/>
        <end position="18"/>
    </location>
</feature>
<protein>
    <recommendedName>
        <fullName evidence="4">TonB protein C-terminal</fullName>
    </recommendedName>
</protein>
<keyword evidence="3" id="KW-1185">Reference proteome</keyword>
<dbReference type="RefSeq" id="WP_247812940.1">
    <property type="nucleotide sequence ID" value="NZ_CP095855.1"/>
</dbReference>
<proteinExistence type="predicted"/>
<reference evidence="2 3" key="1">
    <citation type="submission" date="2022-04" db="EMBL/GenBank/DDBJ databases">
        <title>The arsenic-methylating capacity of Chitinophaga filiformis YT5 during chitin decomposition.</title>
        <authorList>
            <person name="Chen G."/>
            <person name="Liang Y."/>
        </authorList>
    </citation>
    <scope>NUCLEOTIDE SEQUENCE [LARGE SCALE GENOMIC DNA]</scope>
    <source>
        <strain evidence="2 3">YT5</strain>
    </source>
</reference>